<dbReference type="InterPro" id="IPR035069">
    <property type="entry name" value="TTHA1013/TTHA0281-like"/>
</dbReference>
<evidence type="ECO:0000313" key="1">
    <source>
        <dbReference type="EMBL" id="MBI4921569.1"/>
    </source>
</evidence>
<evidence type="ECO:0000313" key="2">
    <source>
        <dbReference type="Proteomes" id="UP000782610"/>
    </source>
</evidence>
<gene>
    <name evidence="1" type="ORF">HY834_07450</name>
</gene>
<dbReference type="PANTHER" id="PTHR34504">
    <property type="entry name" value="ANTITOXIN HICB"/>
    <property type="match status" value="1"/>
</dbReference>
<dbReference type="Proteomes" id="UP000782610">
    <property type="component" value="Unassembled WGS sequence"/>
</dbReference>
<dbReference type="EMBL" id="JACRAF010000022">
    <property type="protein sequence ID" value="MBI4921569.1"/>
    <property type="molecule type" value="Genomic_DNA"/>
</dbReference>
<accession>A0A933KZP7</accession>
<dbReference type="AlphaFoldDB" id="A0A933KZP7"/>
<protein>
    <submittedName>
        <fullName evidence="1">Type II toxin-antitoxin system HicB family antitoxin</fullName>
    </submittedName>
</protein>
<dbReference type="SUPFAM" id="SSF143100">
    <property type="entry name" value="TTHA1013/TTHA0281-like"/>
    <property type="match status" value="1"/>
</dbReference>
<reference evidence="1" key="1">
    <citation type="submission" date="2020-07" db="EMBL/GenBank/DDBJ databases">
        <title>Huge and variable diversity of episymbiotic CPR bacteria and DPANN archaea in groundwater ecosystems.</title>
        <authorList>
            <person name="He C.Y."/>
            <person name="Keren R."/>
            <person name="Whittaker M."/>
            <person name="Farag I.F."/>
            <person name="Doudna J."/>
            <person name="Cate J.H.D."/>
            <person name="Banfield J.F."/>
        </authorList>
    </citation>
    <scope>NUCLEOTIDE SEQUENCE</scope>
    <source>
        <strain evidence="1">NC_groundwater_1586_Pr3_B-0.1um_66_15</strain>
    </source>
</reference>
<proteinExistence type="predicted"/>
<dbReference type="InterPro" id="IPR051404">
    <property type="entry name" value="TA_system_antitoxin"/>
</dbReference>
<organism evidence="1 2">
    <name type="scientific">Devosia nanyangense</name>
    <dbReference type="NCBI Taxonomy" id="1228055"/>
    <lineage>
        <taxon>Bacteria</taxon>
        <taxon>Pseudomonadati</taxon>
        <taxon>Pseudomonadota</taxon>
        <taxon>Alphaproteobacteria</taxon>
        <taxon>Hyphomicrobiales</taxon>
        <taxon>Devosiaceae</taxon>
        <taxon>Devosia</taxon>
    </lineage>
</organism>
<dbReference type="PANTHER" id="PTHR34504:SF4">
    <property type="entry name" value="ANTITOXIN HICB"/>
    <property type="match status" value="1"/>
</dbReference>
<name>A0A933KZP7_9HYPH</name>
<dbReference type="Gene3D" id="3.30.160.250">
    <property type="match status" value="1"/>
</dbReference>
<comment type="caution">
    <text evidence="1">The sequence shown here is derived from an EMBL/GenBank/DDBJ whole genome shotgun (WGS) entry which is preliminary data.</text>
</comment>
<sequence>MGVNFVCRLQPNGEGGFIATFPDVPEALTEGATREEALENAADALEVALLGRMKDGDDLPLPRKARTGAAVRVSAQASAKLAFYSAFQQSGLSRSALARKIGKDEAEVRRMLDPYHASKLSALDEALRALGQRFVVAVEPA</sequence>